<comment type="caution">
    <text evidence="2">The sequence shown here is derived from an EMBL/GenBank/DDBJ whole genome shotgun (WGS) entry which is preliminary data.</text>
</comment>
<reference evidence="2 3" key="1">
    <citation type="submission" date="2020-06" db="EMBL/GenBank/DDBJ databases">
        <title>Haloterrigena sp. nov., an extremely halophilic archaeon isolated from a saline sediment.</title>
        <authorList>
            <person name="Liu B.-B."/>
        </authorList>
    </citation>
    <scope>NUCLEOTIDE SEQUENCE [LARGE SCALE GENOMIC DNA]</scope>
    <source>
        <strain evidence="2 3">SYSU A558-1</strain>
    </source>
</reference>
<keyword evidence="3" id="KW-1185">Reference proteome</keyword>
<gene>
    <name evidence="2" type="ORF">HTZ84_21170</name>
</gene>
<evidence type="ECO:0000256" key="1">
    <source>
        <dbReference type="SAM" id="Phobius"/>
    </source>
</evidence>
<protein>
    <submittedName>
        <fullName evidence="2">Uncharacterized protein</fullName>
    </submittedName>
</protein>
<keyword evidence="1" id="KW-1133">Transmembrane helix</keyword>
<accession>A0ABX2LM96</accession>
<dbReference type="Proteomes" id="UP001016761">
    <property type="component" value="Unassembled WGS sequence"/>
</dbReference>
<organism evidence="2 3">
    <name type="scientific">Haloterrigena gelatinilytica</name>
    <dbReference type="NCBI Taxonomy" id="2741724"/>
    <lineage>
        <taxon>Archaea</taxon>
        <taxon>Methanobacteriati</taxon>
        <taxon>Methanobacteriota</taxon>
        <taxon>Stenosarchaea group</taxon>
        <taxon>Halobacteria</taxon>
        <taxon>Halobacteriales</taxon>
        <taxon>Natrialbaceae</taxon>
        <taxon>Haloterrigena</taxon>
    </lineage>
</organism>
<feature type="transmembrane region" description="Helical" evidence="1">
    <location>
        <begin position="136"/>
        <end position="156"/>
    </location>
</feature>
<dbReference type="InterPro" id="IPR058376">
    <property type="entry name" value="DUF8063"/>
</dbReference>
<dbReference type="Pfam" id="PF26259">
    <property type="entry name" value="DUF8063"/>
    <property type="match status" value="1"/>
</dbReference>
<keyword evidence="1" id="KW-0472">Membrane</keyword>
<proteinExistence type="predicted"/>
<keyword evidence="1" id="KW-0812">Transmembrane</keyword>
<sequence>MRYQLPLVVICVVFLTPAVTANNETVSVSQSVISIDDQTDVANHTWDSDGVTIVFDSDIPRRATITDASAIMDTDDAAEIPFRRVNLDAGLTEVSMAVDQSSTYRGERIVTVAVGETMVALSDGRTPLFDDVDAPMMWMAGIAGAAAVIILQLFLIKRRERKLQNNLYEAM</sequence>
<evidence type="ECO:0000313" key="2">
    <source>
        <dbReference type="EMBL" id="NUC74777.1"/>
    </source>
</evidence>
<dbReference type="EMBL" id="JABUQZ010000001">
    <property type="protein sequence ID" value="NUC74777.1"/>
    <property type="molecule type" value="Genomic_DNA"/>
</dbReference>
<evidence type="ECO:0000313" key="3">
    <source>
        <dbReference type="Proteomes" id="UP001016761"/>
    </source>
</evidence>
<dbReference type="RefSeq" id="WP_174682487.1">
    <property type="nucleotide sequence ID" value="NZ_JABUQZ010000001.1"/>
</dbReference>
<name>A0ABX2LM96_9EURY</name>